<evidence type="ECO:0000256" key="2">
    <source>
        <dbReference type="ARBA" id="ARBA00022670"/>
    </source>
</evidence>
<dbReference type="CDD" id="cd04077">
    <property type="entry name" value="Peptidases_S8_PCSK9_ProteinaseK_like"/>
    <property type="match status" value="1"/>
</dbReference>
<dbReference type="InterPro" id="IPR023827">
    <property type="entry name" value="Peptidase_S8_Asp-AS"/>
</dbReference>
<evidence type="ECO:0000313" key="8">
    <source>
        <dbReference type="EMBL" id="KAH7110123.1"/>
    </source>
</evidence>
<keyword evidence="2 5" id="KW-0645">Protease</keyword>
<evidence type="ECO:0000256" key="4">
    <source>
        <dbReference type="ARBA" id="ARBA00022825"/>
    </source>
</evidence>
<dbReference type="FunFam" id="3.40.50.200:FF:000007">
    <property type="entry name" value="Subtilisin-like serine protease"/>
    <property type="match status" value="1"/>
</dbReference>
<dbReference type="PROSITE" id="PS00138">
    <property type="entry name" value="SUBTILASE_SER"/>
    <property type="match status" value="1"/>
</dbReference>
<dbReference type="PRINTS" id="PR00723">
    <property type="entry name" value="SUBTILISIN"/>
</dbReference>
<dbReference type="PROSITE" id="PS00137">
    <property type="entry name" value="SUBTILASE_HIS"/>
    <property type="match status" value="1"/>
</dbReference>
<evidence type="ECO:0000256" key="3">
    <source>
        <dbReference type="ARBA" id="ARBA00022801"/>
    </source>
</evidence>
<dbReference type="PANTHER" id="PTHR43806:SF11">
    <property type="entry name" value="CEREVISIN-RELATED"/>
    <property type="match status" value="1"/>
</dbReference>
<organism evidence="8 9">
    <name type="scientific">Dendryphion nanum</name>
    <dbReference type="NCBI Taxonomy" id="256645"/>
    <lineage>
        <taxon>Eukaryota</taxon>
        <taxon>Fungi</taxon>
        <taxon>Dikarya</taxon>
        <taxon>Ascomycota</taxon>
        <taxon>Pezizomycotina</taxon>
        <taxon>Dothideomycetes</taxon>
        <taxon>Pleosporomycetidae</taxon>
        <taxon>Pleosporales</taxon>
        <taxon>Torulaceae</taxon>
        <taxon>Dendryphion</taxon>
    </lineage>
</organism>
<dbReference type="InterPro" id="IPR034193">
    <property type="entry name" value="PCSK9_ProteinaseK-like"/>
</dbReference>
<accession>A0A9P9D014</accession>
<name>A0A9P9D014_9PLEO</name>
<feature type="active site" description="Charge relay system" evidence="5">
    <location>
        <position position="166"/>
    </location>
</feature>
<proteinExistence type="inferred from homology"/>
<evidence type="ECO:0000313" key="9">
    <source>
        <dbReference type="Proteomes" id="UP000700596"/>
    </source>
</evidence>
<dbReference type="PROSITE" id="PS51892">
    <property type="entry name" value="SUBTILASE"/>
    <property type="match status" value="1"/>
</dbReference>
<gene>
    <name evidence="8" type="ORF">B0J11DRAFT_448484</name>
</gene>
<evidence type="ECO:0000256" key="1">
    <source>
        <dbReference type="ARBA" id="ARBA00011073"/>
    </source>
</evidence>
<keyword evidence="4 5" id="KW-0720">Serine protease</keyword>
<keyword evidence="3 5" id="KW-0378">Hydrolase</keyword>
<keyword evidence="9" id="KW-1185">Reference proteome</keyword>
<dbReference type="Gene3D" id="3.40.50.200">
    <property type="entry name" value="Peptidase S8/S53 domain"/>
    <property type="match status" value="1"/>
</dbReference>
<feature type="active site" description="Charge relay system" evidence="5">
    <location>
        <position position="329"/>
    </location>
</feature>
<dbReference type="OrthoDB" id="206201at2759"/>
<comment type="caution">
    <text evidence="8">The sequence shown here is derived from an EMBL/GenBank/DDBJ whole genome shotgun (WGS) entry which is preliminary data.</text>
</comment>
<dbReference type="AlphaFoldDB" id="A0A9P9D014"/>
<feature type="active site" description="Charge relay system" evidence="5">
    <location>
        <position position="131"/>
    </location>
</feature>
<evidence type="ECO:0000256" key="6">
    <source>
        <dbReference type="RuleBase" id="RU003355"/>
    </source>
</evidence>
<feature type="domain" description="Peptidase S8/S53" evidence="7">
    <location>
        <begin position="123"/>
        <end position="374"/>
    </location>
</feature>
<reference evidence="8" key="1">
    <citation type="journal article" date="2021" name="Nat. Commun.">
        <title>Genetic determinants of endophytism in the Arabidopsis root mycobiome.</title>
        <authorList>
            <person name="Mesny F."/>
            <person name="Miyauchi S."/>
            <person name="Thiergart T."/>
            <person name="Pickel B."/>
            <person name="Atanasova L."/>
            <person name="Karlsson M."/>
            <person name="Huettel B."/>
            <person name="Barry K.W."/>
            <person name="Haridas S."/>
            <person name="Chen C."/>
            <person name="Bauer D."/>
            <person name="Andreopoulos W."/>
            <person name="Pangilinan J."/>
            <person name="LaButti K."/>
            <person name="Riley R."/>
            <person name="Lipzen A."/>
            <person name="Clum A."/>
            <person name="Drula E."/>
            <person name="Henrissat B."/>
            <person name="Kohler A."/>
            <person name="Grigoriev I.V."/>
            <person name="Martin F.M."/>
            <person name="Hacquard S."/>
        </authorList>
    </citation>
    <scope>NUCLEOTIDE SEQUENCE</scope>
    <source>
        <strain evidence="8">MPI-CAGE-CH-0243</strain>
    </source>
</reference>
<dbReference type="Proteomes" id="UP000700596">
    <property type="component" value="Unassembled WGS sequence"/>
</dbReference>
<dbReference type="InterPro" id="IPR050131">
    <property type="entry name" value="Peptidase_S8_subtilisin-like"/>
</dbReference>
<dbReference type="InterPro" id="IPR000209">
    <property type="entry name" value="Peptidase_S8/S53_dom"/>
</dbReference>
<dbReference type="Pfam" id="PF00082">
    <property type="entry name" value="Peptidase_S8"/>
    <property type="match status" value="1"/>
</dbReference>
<dbReference type="InterPro" id="IPR023828">
    <property type="entry name" value="Peptidase_S8_Ser-AS"/>
</dbReference>
<protein>
    <submittedName>
        <fullName evidence="8">Alkaline serine protease</fullName>
    </submittedName>
</protein>
<comment type="similarity">
    <text evidence="1 5 6">Belongs to the peptidase S8 family.</text>
</comment>
<dbReference type="InterPro" id="IPR036852">
    <property type="entry name" value="Peptidase_S8/S53_dom_sf"/>
</dbReference>
<dbReference type="SUPFAM" id="SSF52743">
    <property type="entry name" value="Subtilisin-like"/>
    <property type="match status" value="1"/>
</dbReference>
<evidence type="ECO:0000256" key="5">
    <source>
        <dbReference type="PROSITE-ProRule" id="PRU01240"/>
    </source>
</evidence>
<sequence length="395" mass="41758">MAPAKQWVVRYKHFVTHDQQSDHVARVNSLSADSTMPFSAKINRTTKFSIGSDTKGYLAEFDIITKVLLEALPEVRFFPTTVLPHVSIVTQKEAPWSLARLSNTGPLTGSKFAYTYRTDASGAGVIAYIIDTGINEKHVEFESRASKGPIFVEGGATSSKDDVVGHGTHVAGTIGGKTYGVAKNVTLVGIKVFDDHTGSASTIDIIKALEWVVTDVYSSNPPKKAVANLSLGGDISPAMDAAIAAAVRQGIIVVVAAGNKDNSDNFSPAREPLAITVGATDINDNRASFSNWGRKVDIFAPGVNIMSAWIAAPGHPTTNKETKRIDGTSMASPHVAGVAATILSDKQHTVINNAQDVIGTILINADKSGVGNLDNPALLKVNPKFTTIASIAQAK</sequence>
<dbReference type="GO" id="GO:0004252">
    <property type="term" value="F:serine-type endopeptidase activity"/>
    <property type="evidence" value="ECO:0007669"/>
    <property type="project" value="UniProtKB-UniRule"/>
</dbReference>
<dbReference type="PROSITE" id="PS00136">
    <property type="entry name" value="SUBTILASE_ASP"/>
    <property type="match status" value="1"/>
</dbReference>
<evidence type="ECO:0000259" key="7">
    <source>
        <dbReference type="Pfam" id="PF00082"/>
    </source>
</evidence>
<dbReference type="GO" id="GO:0006508">
    <property type="term" value="P:proteolysis"/>
    <property type="evidence" value="ECO:0007669"/>
    <property type="project" value="UniProtKB-KW"/>
</dbReference>
<dbReference type="InterPro" id="IPR015500">
    <property type="entry name" value="Peptidase_S8_subtilisin-rel"/>
</dbReference>
<dbReference type="InterPro" id="IPR022398">
    <property type="entry name" value="Peptidase_S8_His-AS"/>
</dbReference>
<dbReference type="PANTHER" id="PTHR43806">
    <property type="entry name" value="PEPTIDASE S8"/>
    <property type="match status" value="1"/>
</dbReference>
<dbReference type="EMBL" id="JAGMWT010000029">
    <property type="protein sequence ID" value="KAH7110123.1"/>
    <property type="molecule type" value="Genomic_DNA"/>
</dbReference>